<evidence type="ECO:0000256" key="1">
    <source>
        <dbReference type="SAM" id="MobiDB-lite"/>
    </source>
</evidence>
<proteinExistence type="predicted"/>
<dbReference type="EMBL" id="KL198004">
    <property type="protein sequence ID" value="KDQ33963.1"/>
    <property type="molecule type" value="Genomic_DNA"/>
</dbReference>
<protein>
    <submittedName>
        <fullName evidence="2">Uncharacterized protein</fullName>
    </submittedName>
</protein>
<reference evidence="3" key="1">
    <citation type="journal article" date="2014" name="Proc. Natl. Acad. Sci. U.S.A.">
        <title>Extensive sampling of basidiomycete genomes demonstrates inadequacy of the white-rot/brown-rot paradigm for wood decay fungi.</title>
        <authorList>
            <person name="Riley R."/>
            <person name="Salamov A.A."/>
            <person name="Brown D.W."/>
            <person name="Nagy L.G."/>
            <person name="Floudas D."/>
            <person name="Held B.W."/>
            <person name="Levasseur A."/>
            <person name="Lombard V."/>
            <person name="Morin E."/>
            <person name="Otillar R."/>
            <person name="Lindquist E.A."/>
            <person name="Sun H."/>
            <person name="LaButti K.M."/>
            <person name="Schmutz J."/>
            <person name="Jabbour D."/>
            <person name="Luo H."/>
            <person name="Baker S.E."/>
            <person name="Pisabarro A.G."/>
            <person name="Walton J.D."/>
            <person name="Blanchette R.A."/>
            <person name="Henrissat B."/>
            <person name="Martin F."/>
            <person name="Cullen D."/>
            <person name="Hibbett D.S."/>
            <person name="Grigoriev I.V."/>
        </authorList>
    </citation>
    <scope>NUCLEOTIDE SEQUENCE [LARGE SCALE GENOMIC DNA]</scope>
    <source>
        <strain evidence="3">PC15</strain>
    </source>
</reference>
<dbReference type="Proteomes" id="UP000027073">
    <property type="component" value="Unassembled WGS sequence"/>
</dbReference>
<dbReference type="VEuPathDB" id="FungiDB:PLEOSDRAFT_164090"/>
<sequence length="696" mass="77153">MAIHGSSWGAHRTNFEILGVFSRDFDGWMSYQRKGRRTPEEGKVAAGNSTRLPGQFSTELAVGIHLSASVGTRVEIGSERKKQVTGSQGISLVLQFWHLVEGRETLGDRCKGTIAEVEYVGGIDRWLQWDTDVRNVSMIRRSWGVHRKISSFWPCLGLHGSKWMRLGVESMIMNRKAPGVRVMVSYGPCRGHESPDSEAWGGMPAANEDTLLMQDGVKKNPSSCCMYLVVPARSCAKAMDNDVDVHRAPVCPPTGCNTDSHKEMGHTTGSLTALIHMYHPPECSISGIHFNLNHGHLLLLVPIFLHPIQIARSPSFSVLPSVLMPDTLENAVPDNSAPVSYIMRVILAEIDPSPTWVVISSLLLLFISPFTLNSSNYMFLLSTPVRLCVNFSSTSKQLDYQTDHDTNTGLYRLFANSSGIRSSYVLQFDSHFSAPVNVRSETDARMWDHDGNGSWHRRTDSLSGLDGLNPDPGLDKNQAHLGRRLRYNPQVVRGPSTGMTKPSRSVSVGCMNMSMKLDGNEGTGQHDSHQTSPTSVLNHSLRDRAIVCNTKSTLLQTSDRLFSTLSPSVADHGIHIPLTSFHRDLVDDASSATNGWIATRRNLQSRQWGLGLPDWLLPADGHDRRRLEMLLRGQWVAHDIWVADYRVISRTTMGAQSQKDLEVLSKPPRTATCTGRARLSTSLPTQPPQSHLQHPR</sequence>
<dbReference type="AlphaFoldDB" id="A0A067P0W1"/>
<accession>A0A067P0W1</accession>
<dbReference type="HOGENOM" id="CLU_395932_0_0_1"/>
<feature type="compositionally biased region" description="Polar residues" evidence="1">
    <location>
        <begin position="679"/>
        <end position="696"/>
    </location>
</feature>
<evidence type="ECO:0000313" key="3">
    <source>
        <dbReference type="Proteomes" id="UP000027073"/>
    </source>
</evidence>
<organism evidence="2 3">
    <name type="scientific">Pleurotus ostreatus (strain PC15)</name>
    <name type="common">Oyster mushroom</name>
    <dbReference type="NCBI Taxonomy" id="1137138"/>
    <lineage>
        <taxon>Eukaryota</taxon>
        <taxon>Fungi</taxon>
        <taxon>Dikarya</taxon>
        <taxon>Basidiomycota</taxon>
        <taxon>Agaricomycotina</taxon>
        <taxon>Agaricomycetes</taxon>
        <taxon>Agaricomycetidae</taxon>
        <taxon>Agaricales</taxon>
        <taxon>Pleurotineae</taxon>
        <taxon>Pleurotaceae</taxon>
        <taxon>Pleurotus</taxon>
    </lineage>
</organism>
<dbReference type="InParanoid" id="A0A067P0W1"/>
<gene>
    <name evidence="2" type="ORF">PLEOSDRAFT_164090</name>
</gene>
<name>A0A067P0W1_PLEO1</name>
<evidence type="ECO:0000313" key="2">
    <source>
        <dbReference type="EMBL" id="KDQ33963.1"/>
    </source>
</evidence>
<feature type="region of interest" description="Disordered" evidence="1">
    <location>
        <begin position="665"/>
        <end position="696"/>
    </location>
</feature>